<evidence type="ECO:0000256" key="1">
    <source>
        <dbReference type="SAM" id="MobiDB-lite"/>
    </source>
</evidence>
<dbReference type="GO" id="GO:0016477">
    <property type="term" value="P:cell migration"/>
    <property type="evidence" value="ECO:0000318"/>
    <property type="project" value="GO_Central"/>
</dbReference>
<organism evidence="2 3">
    <name type="scientific">Dictyostelium purpureum</name>
    <name type="common">Slime mold</name>
    <dbReference type="NCBI Taxonomy" id="5786"/>
    <lineage>
        <taxon>Eukaryota</taxon>
        <taxon>Amoebozoa</taxon>
        <taxon>Evosea</taxon>
        <taxon>Eumycetozoa</taxon>
        <taxon>Dictyostelia</taxon>
        <taxon>Dictyosteliales</taxon>
        <taxon>Dictyosteliaceae</taxon>
        <taxon>Dictyostelium</taxon>
    </lineage>
</organism>
<accession>F0ZH13</accession>
<dbReference type="eggNOG" id="ENOG502RSQ6">
    <property type="taxonomic scope" value="Eukaryota"/>
</dbReference>
<feature type="compositionally biased region" description="Low complexity" evidence="1">
    <location>
        <begin position="536"/>
        <end position="551"/>
    </location>
</feature>
<keyword evidence="3" id="KW-1185">Reference proteome</keyword>
<protein>
    <recommendedName>
        <fullName evidence="4">Leucine-rich repeat-containing protein</fullName>
    </recommendedName>
</protein>
<dbReference type="EMBL" id="GL871017">
    <property type="protein sequence ID" value="EGC36773.1"/>
    <property type="molecule type" value="Genomic_DNA"/>
</dbReference>
<dbReference type="PANTHER" id="PTHR24112:SF44">
    <property type="entry name" value="LEUCINE-RICH REPEAT-CONTAINING PROTEIN"/>
    <property type="match status" value="1"/>
</dbReference>
<dbReference type="GO" id="GO:0034315">
    <property type="term" value="P:regulation of Arp2/3 complex-mediated actin nucleation"/>
    <property type="evidence" value="ECO:0000318"/>
    <property type="project" value="GO_Central"/>
</dbReference>
<dbReference type="OMA" id="HIYDCKK"/>
<dbReference type="PROSITE" id="PS51450">
    <property type="entry name" value="LRR"/>
    <property type="match status" value="1"/>
</dbReference>
<dbReference type="GO" id="GO:0005886">
    <property type="term" value="C:plasma membrane"/>
    <property type="evidence" value="ECO:0000318"/>
    <property type="project" value="GO_Central"/>
</dbReference>
<sequence>MGHPLELSIIENSFIEEWINQSYAQFSETIVFKGHIMTNKKQHLDPSKKWTSSILIITVYHLIIFSDGKDLTKKLPKEYHIYDCKKLSNKEDYCLSLTFQRGKQKSKVIMKTEQMNYIVSLIRRLRAQLDSDHCISELKLNVRDYLKQPLERKEFTNFEGFLDLYRGWCSYFSIEPSQSVIDYTHKTIIDGNNEIDLNELETSEQSELSFDQIPFLFSLKHNNYFSSLIIKDLKKEMSVKALAELIQHNSFIKKLIVKKTGCESLQTILSSISGNKKNSIQILDISENNFSKQSISSLISCMTNFNHSLIYLNISNCSIPPKMMSAFFESLEKNYGMSLTLEYLNISNNKLDDSGNSALTSWIIRSRGNLSLKNFMLAGVGVSSQTINALRNLSKLEYIDLSFNKIESNELERLYHILTIPSLYRVDFNYCNLSKEISSLIFSKMSEKKINVHLELAGLNIFSSDETNWDMLFTNMLLFKESQIKIKCLNLKLTRGTEKTLITLLNTLGEMKIDDLILDGLQLYNPQTQSNGSDKNGNINTNSGTNIGGSNVNSPLNSPYNNFSPIGSNQNDDLEDEILVTPSSSANSTPIIVTNSNIGVGSSSLSVSSINSANSTNSSSSSFISTNGSSISLLSASMSSASPLLTTPTSSVSSFNSVSSSNSAFLNSSVNGIVSVSGTISPGRMQIKNLLGNVNNNNNSNNSTNSNNTPNSNDLLVANNKPFKQLFIKALVKIYNNPDIRFLGLSEIGKIITSFIPTLSKTSSVISLDISGNGVGDIGANLLSTALTTNRSLININIDCNLITHVGWSSITRAIAPIDTCSYDILVNTAKDNQTLPSTNLPPCLCSMSYPKYDFERVLTSTEDIQQRTVIYMAISNLQLALHKNGETFLKNEKEYISKKSSSCGSISSFCNRTFATVPVGYIFKRFIDHEQLSMPVTPTILYPMTPIPTSIAQQINDKISHSDSLPNPSALYSIIATLRDPYYKNNNQNPNVFTIYTNNVLLPTRNSPIPFVLSFPDDSDEVIQQKKLLQQQKEQQQQQHFSTIQFRKSGQAIPFYQSTNVSNSPSNNMINTSLSFLSRNNSPSLIKKFTTSDYYIQDVIGKLDSVVTDCINSNNQDSELSPITSKIKHIKNLDILEKEKDKYNFVNTTINNNSVIHHHHHSKSTGQIVTSTSLSSLSITSHNNTVISTAVPKPKGSKSFIEEGTNKSMIRKSINGSTNIKSEYTNRARSSSVFNPISIIQNRIPTSND</sequence>
<dbReference type="SMART" id="SM00368">
    <property type="entry name" value="LRR_RI"/>
    <property type="match status" value="3"/>
</dbReference>
<feature type="region of interest" description="Disordered" evidence="1">
    <location>
        <begin position="528"/>
        <end position="572"/>
    </location>
</feature>
<dbReference type="PANTHER" id="PTHR24112">
    <property type="entry name" value="LEUCINE-RICH REPEAT, ISOFORM F-RELATED"/>
    <property type="match status" value="1"/>
</dbReference>
<dbReference type="Gene3D" id="3.80.10.10">
    <property type="entry name" value="Ribonuclease Inhibitor"/>
    <property type="match status" value="2"/>
</dbReference>
<dbReference type="InterPro" id="IPR051279">
    <property type="entry name" value="PP1-Reg/Actin-Interact_Protein"/>
</dbReference>
<feature type="region of interest" description="Disordered" evidence="1">
    <location>
        <begin position="693"/>
        <end position="712"/>
    </location>
</feature>
<dbReference type="SUPFAM" id="SSF52047">
    <property type="entry name" value="RNI-like"/>
    <property type="match status" value="1"/>
</dbReference>
<dbReference type="OrthoDB" id="19909at2759"/>
<name>F0ZH13_DICPU</name>
<dbReference type="RefSeq" id="XP_003286719.1">
    <property type="nucleotide sequence ID" value="XM_003286671.1"/>
</dbReference>
<dbReference type="InParanoid" id="F0ZH13"/>
<dbReference type="InterPro" id="IPR001611">
    <property type="entry name" value="Leu-rich_rpt"/>
</dbReference>
<dbReference type="KEGG" id="dpp:DICPUDRAFT_97479"/>
<reference evidence="3" key="1">
    <citation type="journal article" date="2011" name="Genome Biol.">
        <title>Comparative genomics of the social amoebae Dictyostelium discoideum and Dictyostelium purpureum.</title>
        <authorList>
            <consortium name="US DOE Joint Genome Institute (JGI-PGF)"/>
            <person name="Sucgang R."/>
            <person name="Kuo A."/>
            <person name="Tian X."/>
            <person name="Salerno W."/>
            <person name="Parikh A."/>
            <person name="Feasley C.L."/>
            <person name="Dalin E."/>
            <person name="Tu H."/>
            <person name="Huang E."/>
            <person name="Barry K."/>
            <person name="Lindquist E."/>
            <person name="Shapiro H."/>
            <person name="Bruce D."/>
            <person name="Schmutz J."/>
            <person name="Salamov A."/>
            <person name="Fey P."/>
            <person name="Gaudet P."/>
            <person name="Anjard C."/>
            <person name="Babu M.M."/>
            <person name="Basu S."/>
            <person name="Bushmanova Y."/>
            <person name="van der Wel H."/>
            <person name="Katoh-Kurasawa M."/>
            <person name="Dinh C."/>
            <person name="Coutinho P.M."/>
            <person name="Saito T."/>
            <person name="Elias M."/>
            <person name="Schaap P."/>
            <person name="Kay R.R."/>
            <person name="Henrissat B."/>
            <person name="Eichinger L."/>
            <person name="Rivero F."/>
            <person name="Putnam N.H."/>
            <person name="West C.M."/>
            <person name="Loomis W.F."/>
            <person name="Chisholm R.L."/>
            <person name="Shaulsky G."/>
            <person name="Strassmann J.E."/>
            <person name="Queller D.C."/>
            <person name="Kuspa A."/>
            <person name="Grigoriev I.V."/>
        </authorList>
    </citation>
    <scope>NUCLEOTIDE SEQUENCE [LARGE SCALE GENOMIC DNA]</scope>
    <source>
        <strain evidence="3">QSDP1</strain>
    </source>
</reference>
<dbReference type="InterPro" id="IPR032675">
    <property type="entry name" value="LRR_dom_sf"/>
</dbReference>
<dbReference type="FunCoup" id="F0ZH13">
    <property type="interactions" value="431"/>
</dbReference>
<dbReference type="AlphaFoldDB" id="F0ZH13"/>
<dbReference type="GO" id="GO:0030027">
    <property type="term" value="C:lamellipodium"/>
    <property type="evidence" value="ECO:0000318"/>
    <property type="project" value="GO_Central"/>
</dbReference>
<evidence type="ECO:0008006" key="4">
    <source>
        <dbReference type="Google" id="ProtNLM"/>
    </source>
</evidence>
<dbReference type="GeneID" id="10504092"/>
<dbReference type="Proteomes" id="UP000001064">
    <property type="component" value="Unassembled WGS sequence"/>
</dbReference>
<evidence type="ECO:0000313" key="3">
    <source>
        <dbReference type="Proteomes" id="UP000001064"/>
    </source>
</evidence>
<evidence type="ECO:0000313" key="2">
    <source>
        <dbReference type="EMBL" id="EGC36773.1"/>
    </source>
</evidence>
<dbReference type="VEuPathDB" id="AmoebaDB:DICPUDRAFT_97479"/>
<feature type="compositionally biased region" description="Polar residues" evidence="1">
    <location>
        <begin position="552"/>
        <end position="571"/>
    </location>
</feature>
<gene>
    <name evidence="2" type="ORF">DICPUDRAFT_97479</name>
</gene>
<dbReference type="STRING" id="5786.F0ZH13"/>
<proteinExistence type="predicted"/>